<dbReference type="AlphaFoldDB" id="A0A2G1MC03"/>
<dbReference type="OrthoDB" id="8442627at2"/>
<protein>
    <recommendedName>
        <fullName evidence="3">Type II toxin-antitoxin system PemK/MazF family toxin</fullName>
    </recommendedName>
</protein>
<organism evidence="1 2">
    <name type="scientific">Limimaricola cinnabarinus</name>
    <dbReference type="NCBI Taxonomy" id="1125964"/>
    <lineage>
        <taxon>Bacteria</taxon>
        <taxon>Pseudomonadati</taxon>
        <taxon>Pseudomonadota</taxon>
        <taxon>Alphaproteobacteria</taxon>
        <taxon>Rhodobacterales</taxon>
        <taxon>Paracoccaceae</taxon>
        <taxon>Limimaricola</taxon>
    </lineage>
</organism>
<proteinExistence type="predicted"/>
<reference evidence="1 2" key="1">
    <citation type="submission" date="2017-08" db="EMBL/GenBank/DDBJ databases">
        <title>Draft Genome Sequence of Loktanella cinnabarina Strain XM1, Isolated from Coastal Surface Water.</title>
        <authorList>
            <person name="Ma R."/>
            <person name="Wang J."/>
            <person name="Wang Q."/>
            <person name="Ma Z."/>
            <person name="Li J."/>
            <person name="Chen L."/>
        </authorList>
    </citation>
    <scope>NUCLEOTIDE SEQUENCE [LARGE SCALE GENOMIC DNA]</scope>
    <source>
        <strain evidence="1 2">XM1</strain>
    </source>
</reference>
<dbReference type="EMBL" id="NQWH01000055">
    <property type="protein sequence ID" value="PHP26200.1"/>
    <property type="molecule type" value="Genomic_DNA"/>
</dbReference>
<dbReference type="RefSeq" id="WP_099278660.1">
    <property type="nucleotide sequence ID" value="NZ_KZ304990.1"/>
</dbReference>
<accession>A0A2G1MC03</accession>
<dbReference type="GO" id="GO:0003677">
    <property type="term" value="F:DNA binding"/>
    <property type="evidence" value="ECO:0007669"/>
    <property type="project" value="InterPro"/>
</dbReference>
<sequence length="186" mass="20362">MHSTLPACQSSQPDWRSTLRAGDIVAYRFPHERDGDEPPKVRPTLVLATHVENGQRIATLAYGTSSGRPRAPRLLVPVTDPDELACASLRKPTVFDAARRLSVALDDPAFEPHPVLNTAVIGQLTGAAAARLALVQRHVTRGSDRRPPWGRARPTCAPVPINHCRNRPLLSCKPPDRRDINLQSEG</sequence>
<gene>
    <name evidence="1" type="ORF">CJ301_17615</name>
</gene>
<comment type="caution">
    <text evidence="1">The sequence shown here is derived from an EMBL/GenBank/DDBJ whole genome shotgun (WGS) entry which is preliminary data.</text>
</comment>
<evidence type="ECO:0000313" key="1">
    <source>
        <dbReference type="EMBL" id="PHP26200.1"/>
    </source>
</evidence>
<keyword evidence="2" id="KW-1185">Reference proteome</keyword>
<dbReference type="Pfam" id="PF02452">
    <property type="entry name" value="PemK_toxin"/>
    <property type="match status" value="1"/>
</dbReference>
<dbReference type="Proteomes" id="UP000221860">
    <property type="component" value="Unassembled WGS sequence"/>
</dbReference>
<evidence type="ECO:0008006" key="3">
    <source>
        <dbReference type="Google" id="ProtNLM"/>
    </source>
</evidence>
<dbReference type="InterPro" id="IPR003477">
    <property type="entry name" value="PemK-like"/>
</dbReference>
<name>A0A2G1MC03_9RHOB</name>
<evidence type="ECO:0000313" key="2">
    <source>
        <dbReference type="Proteomes" id="UP000221860"/>
    </source>
</evidence>